<evidence type="ECO:0000313" key="1">
    <source>
        <dbReference type="EMBL" id="MCE3050028.1"/>
    </source>
</evidence>
<evidence type="ECO:0000313" key="2">
    <source>
        <dbReference type="Proteomes" id="UP000823775"/>
    </source>
</evidence>
<gene>
    <name evidence="1" type="ORF">HAX54_046345</name>
</gene>
<name>A0ABS8WKS3_DATST</name>
<organism evidence="1 2">
    <name type="scientific">Datura stramonium</name>
    <name type="common">Jimsonweed</name>
    <name type="synonym">Common thornapple</name>
    <dbReference type="NCBI Taxonomy" id="4076"/>
    <lineage>
        <taxon>Eukaryota</taxon>
        <taxon>Viridiplantae</taxon>
        <taxon>Streptophyta</taxon>
        <taxon>Embryophyta</taxon>
        <taxon>Tracheophyta</taxon>
        <taxon>Spermatophyta</taxon>
        <taxon>Magnoliopsida</taxon>
        <taxon>eudicotyledons</taxon>
        <taxon>Gunneridae</taxon>
        <taxon>Pentapetalae</taxon>
        <taxon>asterids</taxon>
        <taxon>lamiids</taxon>
        <taxon>Solanales</taxon>
        <taxon>Solanaceae</taxon>
        <taxon>Solanoideae</taxon>
        <taxon>Datureae</taxon>
        <taxon>Datura</taxon>
    </lineage>
</organism>
<dbReference type="EMBL" id="JACEIK010007301">
    <property type="protein sequence ID" value="MCE3050028.1"/>
    <property type="molecule type" value="Genomic_DNA"/>
</dbReference>
<feature type="non-terminal residue" evidence="1">
    <location>
        <position position="1"/>
    </location>
</feature>
<keyword evidence="2" id="KW-1185">Reference proteome</keyword>
<proteinExistence type="predicted"/>
<comment type="caution">
    <text evidence="1">The sequence shown here is derived from an EMBL/GenBank/DDBJ whole genome shotgun (WGS) entry which is preliminary data.</text>
</comment>
<reference evidence="1 2" key="1">
    <citation type="journal article" date="2021" name="BMC Genomics">
        <title>Datura genome reveals duplications of psychoactive alkaloid biosynthetic genes and high mutation rate following tissue culture.</title>
        <authorList>
            <person name="Rajewski A."/>
            <person name="Carter-House D."/>
            <person name="Stajich J."/>
            <person name="Litt A."/>
        </authorList>
    </citation>
    <scope>NUCLEOTIDE SEQUENCE [LARGE SCALE GENOMIC DNA]</scope>
    <source>
        <strain evidence="1">AR-01</strain>
    </source>
</reference>
<accession>A0ABS8WKS3</accession>
<protein>
    <submittedName>
        <fullName evidence="1">Uncharacterized protein</fullName>
    </submittedName>
</protein>
<dbReference type="Proteomes" id="UP000823775">
    <property type="component" value="Unassembled WGS sequence"/>
</dbReference>
<sequence>TAPVNCFEHPYLKPSHFVLKYLNCSLKTGTSDKSVATTSSSSSFGLRQEALDVVTLPDRDACKELPRTWLEKVFYRELQGRKRFS</sequence>
<feature type="non-terminal residue" evidence="1">
    <location>
        <position position="85"/>
    </location>
</feature>